<dbReference type="PANTHER" id="PTHR35218:SF9">
    <property type="entry name" value="ENDONUCLEASE_EXONUCLEASE_PHOSPHATASE DOMAIN-CONTAINING PROTEIN"/>
    <property type="match status" value="1"/>
</dbReference>
<organism evidence="3 4">
    <name type="scientific">Trifolium subterraneum</name>
    <name type="common">Subterranean clover</name>
    <dbReference type="NCBI Taxonomy" id="3900"/>
    <lineage>
        <taxon>Eukaryota</taxon>
        <taxon>Viridiplantae</taxon>
        <taxon>Streptophyta</taxon>
        <taxon>Embryophyta</taxon>
        <taxon>Tracheophyta</taxon>
        <taxon>Spermatophyta</taxon>
        <taxon>Magnoliopsida</taxon>
        <taxon>eudicotyledons</taxon>
        <taxon>Gunneridae</taxon>
        <taxon>Pentapetalae</taxon>
        <taxon>rosids</taxon>
        <taxon>fabids</taxon>
        <taxon>Fabales</taxon>
        <taxon>Fabaceae</taxon>
        <taxon>Papilionoideae</taxon>
        <taxon>50 kb inversion clade</taxon>
        <taxon>NPAAA clade</taxon>
        <taxon>Hologalegina</taxon>
        <taxon>IRL clade</taxon>
        <taxon>Trifolieae</taxon>
        <taxon>Trifolium</taxon>
    </lineage>
</organism>
<dbReference type="SUPFAM" id="SSF56219">
    <property type="entry name" value="DNase I-like"/>
    <property type="match status" value="1"/>
</dbReference>
<evidence type="ECO:0000256" key="1">
    <source>
        <dbReference type="SAM" id="MobiDB-lite"/>
    </source>
</evidence>
<proteinExistence type="predicted"/>
<evidence type="ECO:0000259" key="2">
    <source>
        <dbReference type="Pfam" id="PF03372"/>
    </source>
</evidence>
<dbReference type="InterPro" id="IPR005135">
    <property type="entry name" value="Endo/exonuclease/phosphatase"/>
</dbReference>
<protein>
    <recommendedName>
        <fullName evidence="2">Endonuclease/exonuclease/phosphatase domain-containing protein</fullName>
    </recommendedName>
</protein>
<gene>
    <name evidence="3" type="ORF">TSUD_372380</name>
</gene>
<feature type="region of interest" description="Disordered" evidence="1">
    <location>
        <begin position="166"/>
        <end position="195"/>
    </location>
</feature>
<feature type="domain" description="Endonuclease/exonuclease/phosphatase" evidence="2">
    <location>
        <begin position="508"/>
        <end position="773"/>
    </location>
</feature>
<keyword evidence="4" id="KW-1185">Reference proteome</keyword>
<feature type="compositionally biased region" description="Polar residues" evidence="1">
    <location>
        <begin position="399"/>
        <end position="411"/>
    </location>
</feature>
<dbReference type="Gene3D" id="3.60.10.10">
    <property type="entry name" value="Endonuclease/exonuclease/phosphatase"/>
    <property type="match status" value="2"/>
</dbReference>
<sequence>MGSKWDIEKFPGSNDFGLWKVKVRAILTQQKCDEALKGVATMPANLLDAEKAEMDGKPMSAIILCLADKVLREVTKEKSAANKSVVEQLTEFNKIIDDLANIDVKIEDEDQTFHLLCALPKSLDNLKDALLYGKEGTITLDEVQSALRTKELAKLRDLRVDDSGEGLSVARGGSENDGRLKGKKNWSKSRATSDGGGKFKCHYCQEPGHFKGDYPRRGGGGNSSAQIAVSDEAYEEGYGSAGALIVTSWEPKMTVLPGEARRWNNTQVATKCSWKGFALQGESHSGNTGLNLWWRNFGLRWSLLLVGLEEDKQSTIALGYLGDREEGDIVGPNKCMAMETLTIGGKVFREYGEVDSGGRSVWCLIMWEQHGEAVQGFDFGGGASRHVLARRAMLAGERGSQQTGPTQTNVASPRESRGPRNGGILSTVRGHSPPLRPATVTQSSSNQGSFIEPPAVSLISNRPILAINNVNSTTTQLTTAPVLNEGNQLDPDDMDTQFPGLPVLMIILSWNCRGLGGPSAIPNLKKLARGHKPDVLFLSETLSHNRHIESIRVLLGFDSCLAIDVEGRSGGLAVFWKDSSKCRVLNYTRNFINMLVEDEQWGEWRLTCYYGYPERSRRRATWDLLRALGNISSIPWCIIGEFSDLLSQADKKVEDEQWGEWRLTCYYGYPERSRRRATWDLLRALGNISSIPWCIIGEFSDLLSQADKKGIHPHPNSLCMGFRQAVSDCDLTDIPIEGHQFTWIKSRGTPHVIEERLDRAMASTSWLQLFPQVRLTNLLASHSDHSPILLQWLGGRENLEVIDRVTRCANKLQRWGKKKRIRFKEEIDECVRRMNELRGNQDEEGSIQYQELSERHATLLIQEEGHWKQRAKMHWLQEGDMNTRFFHMSATVRSKKKKVTKLIADNGTETHTQEELCEVAKSYIDTLFKPRDGDHDPVLNLIQPRVTDDDNLVLTAPITKVEIQQALFQMHPEKSPGPYGFNPAFYQRFWEQCSDDIFSAASTLKVRGENTRRGG</sequence>
<evidence type="ECO:0000313" key="3">
    <source>
        <dbReference type="EMBL" id="GAU28731.1"/>
    </source>
</evidence>
<evidence type="ECO:0000313" key="4">
    <source>
        <dbReference type="Proteomes" id="UP000242715"/>
    </source>
</evidence>
<dbReference type="AlphaFoldDB" id="A0A2Z6MA70"/>
<dbReference type="Pfam" id="PF14223">
    <property type="entry name" value="Retrotran_gag_2"/>
    <property type="match status" value="1"/>
</dbReference>
<name>A0A2Z6MA70_TRISU</name>
<dbReference type="InterPro" id="IPR036691">
    <property type="entry name" value="Endo/exonu/phosph_ase_sf"/>
</dbReference>
<reference evidence="4" key="1">
    <citation type="journal article" date="2017" name="Front. Plant Sci.">
        <title>Climate Clever Clovers: New Paradigm to Reduce the Environmental Footprint of Ruminants by Breeding Low Methanogenic Forages Utilizing Haplotype Variation.</title>
        <authorList>
            <person name="Kaur P."/>
            <person name="Appels R."/>
            <person name="Bayer P.E."/>
            <person name="Keeble-Gagnere G."/>
            <person name="Wang J."/>
            <person name="Hirakawa H."/>
            <person name="Shirasawa K."/>
            <person name="Vercoe P."/>
            <person name="Stefanova K."/>
            <person name="Durmic Z."/>
            <person name="Nichols P."/>
            <person name="Revell C."/>
            <person name="Isobe S.N."/>
            <person name="Edwards D."/>
            <person name="Erskine W."/>
        </authorList>
    </citation>
    <scope>NUCLEOTIDE SEQUENCE [LARGE SCALE GENOMIC DNA]</scope>
    <source>
        <strain evidence="4">cv. Daliak</strain>
    </source>
</reference>
<dbReference type="Pfam" id="PF03372">
    <property type="entry name" value="Exo_endo_phos"/>
    <property type="match status" value="1"/>
</dbReference>
<accession>A0A2Z6MA70</accession>
<dbReference type="Proteomes" id="UP000242715">
    <property type="component" value="Unassembled WGS sequence"/>
</dbReference>
<dbReference type="OrthoDB" id="1109368at2759"/>
<feature type="region of interest" description="Disordered" evidence="1">
    <location>
        <begin position="395"/>
        <end position="447"/>
    </location>
</feature>
<dbReference type="PANTHER" id="PTHR35218">
    <property type="entry name" value="RNASE H DOMAIN-CONTAINING PROTEIN"/>
    <property type="match status" value="1"/>
</dbReference>
<dbReference type="GO" id="GO:0003824">
    <property type="term" value="F:catalytic activity"/>
    <property type="evidence" value="ECO:0007669"/>
    <property type="project" value="InterPro"/>
</dbReference>
<dbReference type="EMBL" id="DF973379">
    <property type="protein sequence ID" value="GAU28731.1"/>
    <property type="molecule type" value="Genomic_DNA"/>
</dbReference>